<keyword evidence="4" id="KW-1185">Reference proteome</keyword>
<reference evidence="2" key="1">
    <citation type="submission" date="2022-07" db="EMBL/GenBank/DDBJ databases">
        <authorList>
            <person name="Macas J."/>
            <person name="Novak P."/>
            <person name="Neumann P."/>
        </authorList>
    </citation>
    <scope>NUCLEOTIDE SEQUENCE</scope>
</reference>
<proteinExistence type="predicted"/>
<evidence type="ECO:0000256" key="1">
    <source>
        <dbReference type="SAM" id="Phobius"/>
    </source>
</evidence>
<feature type="transmembrane region" description="Helical" evidence="1">
    <location>
        <begin position="24"/>
        <end position="47"/>
    </location>
</feature>
<name>A0AAV0E7M9_9ASTE</name>
<sequence length="114" mass="13170">MHDASCINRTLSLSISSLMESDRLFMFFFLPLSYTLVSVIKDGGFFCCKRRLRYTKSCRGVEGGVESGERAFESEQSVREGNHFCDLINCRKGLVDDISHLWQNLAMVQRFWDE</sequence>
<organism evidence="2 4">
    <name type="scientific">Cuscuta epithymum</name>
    <dbReference type="NCBI Taxonomy" id="186058"/>
    <lineage>
        <taxon>Eukaryota</taxon>
        <taxon>Viridiplantae</taxon>
        <taxon>Streptophyta</taxon>
        <taxon>Embryophyta</taxon>
        <taxon>Tracheophyta</taxon>
        <taxon>Spermatophyta</taxon>
        <taxon>Magnoliopsida</taxon>
        <taxon>eudicotyledons</taxon>
        <taxon>Gunneridae</taxon>
        <taxon>Pentapetalae</taxon>
        <taxon>asterids</taxon>
        <taxon>lamiids</taxon>
        <taxon>Solanales</taxon>
        <taxon>Convolvulaceae</taxon>
        <taxon>Cuscuteae</taxon>
        <taxon>Cuscuta</taxon>
        <taxon>Cuscuta subgen. Cuscuta</taxon>
    </lineage>
</organism>
<dbReference type="AlphaFoldDB" id="A0AAV0E7M9"/>
<evidence type="ECO:0000313" key="3">
    <source>
        <dbReference type="EMBL" id="CAH9144857.1"/>
    </source>
</evidence>
<keyword evidence="1" id="KW-0812">Transmembrane</keyword>
<gene>
    <name evidence="2" type="ORF">CEPIT_LOCUS21031</name>
    <name evidence="3" type="ORF">CEPIT_LOCUS41769</name>
</gene>
<keyword evidence="1" id="KW-1133">Transmembrane helix</keyword>
<accession>A0AAV0E7M9</accession>
<evidence type="ECO:0000313" key="4">
    <source>
        <dbReference type="Proteomes" id="UP001152523"/>
    </source>
</evidence>
<dbReference type="EMBL" id="CAMAPF010000242">
    <property type="protein sequence ID" value="CAH9115316.1"/>
    <property type="molecule type" value="Genomic_DNA"/>
</dbReference>
<evidence type="ECO:0000313" key="2">
    <source>
        <dbReference type="EMBL" id="CAH9115316.1"/>
    </source>
</evidence>
<dbReference type="EMBL" id="CAMAPF010001071">
    <property type="protein sequence ID" value="CAH9144857.1"/>
    <property type="molecule type" value="Genomic_DNA"/>
</dbReference>
<keyword evidence="1" id="KW-0472">Membrane</keyword>
<dbReference type="Proteomes" id="UP001152523">
    <property type="component" value="Unassembled WGS sequence"/>
</dbReference>
<comment type="caution">
    <text evidence="2">The sequence shown here is derived from an EMBL/GenBank/DDBJ whole genome shotgun (WGS) entry which is preliminary data.</text>
</comment>
<protein>
    <submittedName>
        <fullName evidence="2">Uncharacterized protein</fullName>
    </submittedName>
</protein>